<dbReference type="SMART" id="SM00710">
    <property type="entry name" value="PbH1"/>
    <property type="match status" value="7"/>
</dbReference>
<dbReference type="InterPro" id="IPR012334">
    <property type="entry name" value="Pectin_lyas_fold"/>
</dbReference>
<dbReference type="InterPro" id="IPR011050">
    <property type="entry name" value="Pectin_lyase_fold/virulence"/>
</dbReference>
<feature type="compositionally biased region" description="Pro residues" evidence="1">
    <location>
        <begin position="436"/>
        <end position="446"/>
    </location>
</feature>
<evidence type="ECO:0000256" key="2">
    <source>
        <dbReference type="SAM" id="Phobius"/>
    </source>
</evidence>
<feature type="domain" description="Right handed beta helix" evidence="3">
    <location>
        <begin position="145"/>
        <end position="319"/>
    </location>
</feature>
<comment type="caution">
    <text evidence="4">The sequence shown here is derived from an EMBL/GenBank/DDBJ whole genome shotgun (WGS) entry which is preliminary data.</text>
</comment>
<dbReference type="InterPro" id="IPR006626">
    <property type="entry name" value="PbH1"/>
</dbReference>
<feature type="region of interest" description="Disordered" evidence="1">
    <location>
        <begin position="433"/>
        <end position="459"/>
    </location>
</feature>
<evidence type="ECO:0000313" key="4">
    <source>
        <dbReference type="EMBL" id="KAG2374438.1"/>
    </source>
</evidence>
<dbReference type="RefSeq" id="XP_044543612.1">
    <property type="nucleotide sequence ID" value="XM_044686298.1"/>
</dbReference>
<keyword evidence="2" id="KW-1133">Transmembrane helix</keyword>
<dbReference type="AlphaFoldDB" id="A0AA88GFW0"/>
<dbReference type="GeneID" id="68103176"/>
<reference evidence="4 5" key="1">
    <citation type="journal article" date="2018" name="BMC Genomics">
        <title>The genome of Naegleria lovaniensis, the basis for a comparative approach to unravel pathogenicity factors of the human pathogenic amoeba N. fowleri.</title>
        <authorList>
            <person name="Liechti N."/>
            <person name="Schurch N."/>
            <person name="Bruggmann R."/>
            <person name="Wittwer M."/>
        </authorList>
    </citation>
    <scope>NUCLEOTIDE SEQUENCE [LARGE SCALE GENOMIC DNA]</scope>
    <source>
        <strain evidence="4 5">ATCC 30569</strain>
    </source>
</reference>
<feature type="compositionally biased region" description="Low complexity" evidence="1">
    <location>
        <begin position="447"/>
        <end position="459"/>
    </location>
</feature>
<proteinExistence type="predicted"/>
<protein>
    <recommendedName>
        <fullName evidence="3">Right handed beta helix domain-containing protein</fullName>
    </recommendedName>
</protein>
<keyword evidence="2" id="KW-0472">Membrane</keyword>
<sequence length="487" mass="51866">MAILMMMIALVHATRIQVSTSTELWGKINTLKAGDELLIRGGSYTTNVAGYYKLVTLRGNLTHPIRVYALSNETVLISGDSAGSQNIVNLDVEYAVFENLQFTLGSRGVRVQHAQHSQFLNLKVNNAGDAAFTTNDSGQTYLNLTIRGLEISNTRGTGECFYLGCNNAACKMVDCVIENNYCHDTTAASQGDGIELKTGSYGNIIRNNVIFNTKYPGITLYSTYYTNYDAAEKALAISKPNIVEGNIIWTTIDNGIQVTGNAIIRNNIIMNCGASCIAIQTNQGVVENVKLLFNTAVTAGSACLRVTNSGPGIVIANNAAYCTTALYAAQALPGDGIVKNNVIQGTTNIATANATLKIGNLAADFQQTTTLPYNLFPTATSSVLAKADSSQSVSHDFNGNARSGALDCGAYQKGSASTNPGWIPVKGFKPYVYTPSPQPSPQPSPKVSPKTSPKVSPKSSQRTNIAAIYSANTVLFIVLISTALMLM</sequence>
<evidence type="ECO:0000256" key="1">
    <source>
        <dbReference type="SAM" id="MobiDB-lite"/>
    </source>
</evidence>
<evidence type="ECO:0000259" key="3">
    <source>
        <dbReference type="Pfam" id="PF13229"/>
    </source>
</evidence>
<gene>
    <name evidence="4" type="ORF">C9374_010722</name>
</gene>
<dbReference type="InterPro" id="IPR039448">
    <property type="entry name" value="Beta_helix"/>
</dbReference>
<dbReference type="SUPFAM" id="SSF51126">
    <property type="entry name" value="Pectin lyase-like"/>
    <property type="match status" value="1"/>
</dbReference>
<keyword evidence="2" id="KW-0812">Transmembrane</keyword>
<accession>A0AA88GFW0</accession>
<feature type="transmembrane region" description="Helical" evidence="2">
    <location>
        <begin position="466"/>
        <end position="486"/>
    </location>
</feature>
<dbReference type="Pfam" id="PF13229">
    <property type="entry name" value="Beta_helix"/>
    <property type="match status" value="1"/>
</dbReference>
<organism evidence="4 5">
    <name type="scientific">Naegleria lovaniensis</name>
    <name type="common">Amoeba</name>
    <dbReference type="NCBI Taxonomy" id="51637"/>
    <lineage>
        <taxon>Eukaryota</taxon>
        <taxon>Discoba</taxon>
        <taxon>Heterolobosea</taxon>
        <taxon>Tetramitia</taxon>
        <taxon>Eutetramitia</taxon>
        <taxon>Vahlkampfiidae</taxon>
        <taxon>Naegleria</taxon>
    </lineage>
</organism>
<dbReference type="Proteomes" id="UP000816034">
    <property type="component" value="Unassembled WGS sequence"/>
</dbReference>
<name>A0AA88GFW0_NAELO</name>
<dbReference type="EMBL" id="PYSW02000045">
    <property type="protein sequence ID" value="KAG2374438.1"/>
    <property type="molecule type" value="Genomic_DNA"/>
</dbReference>
<dbReference type="Gene3D" id="2.160.20.10">
    <property type="entry name" value="Single-stranded right-handed beta-helix, Pectin lyase-like"/>
    <property type="match status" value="1"/>
</dbReference>
<evidence type="ECO:0000313" key="5">
    <source>
        <dbReference type="Proteomes" id="UP000816034"/>
    </source>
</evidence>
<keyword evidence="5" id="KW-1185">Reference proteome</keyword>